<evidence type="ECO:0000256" key="2">
    <source>
        <dbReference type="ARBA" id="ARBA00023125"/>
    </source>
</evidence>
<organism evidence="6 7">
    <name type="scientific">Streptomyces glycanivorans</name>
    <dbReference type="NCBI Taxonomy" id="3033808"/>
    <lineage>
        <taxon>Bacteria</taxon>
        <taxon>Bacillati</taxon>
        <taxon>Actinomycetota</taxon>
        <taxon>Actinomycetes</taxon>
        <taxon>Kitasatosporales</taxon>
        <taxon>Streptomycetaceae</taxon>
        <taxon>Streptomyces</taxon>
    </lineage>
</organism>
<keyword evidence="7" id="KW-1185">Reference proteome</keyword>
<dbReference type="Gene3D" id="1.10.10.10">
    <property type="entry name" value="Winged helix-like DNA-binding domain superfamily/Winged helix DNA-binding domain"/>
    <property type="match status" value="1"/>
</dbReference>
<dbReference type="SUPFAM" id="SSF46785">
    <property type="entry name" value="Winged helix' DNA-binding domain"/>
    <property type="match status" value="1"/>
</dbReference>
<sequence length="359" mass="37677">MLRIHFTAADLTRVRVAASPDPLWEVCMSLHRLRTRQGRRPHASWCRAARARLDEAGLVGPVRSLLLPLVPRTGYFPDFLTPAESAEGIDAGLKGILATSPDRVLGEMERLFRAGGGPSWGARLAEEDLRSGLTRTIRAYHDAVLAPYGDDMQARFDAERAVSARTLLDGGLDGLLRSPGSGAEWKPPVLTVGYPVDRDLRLEGRGLRLIPSYFCRGNPVALADPGLEPVLVYPLRHEPPRRPSPGDHGQGGPLAALIGRTRAAVLSATASGTGATTGEIALAAGVSASSASQHATALRNAGLLVSRRHAMSVLHTPTPLGSTMLAAGGPTGRLRTSAGGRTPPLPGPGQTVVSASGAT</sequence>
<keyword evidence="1" id="KW-0805">Transcription regulation</keyword>
<dbReference type="InterPro" id="IPR051011">
    <property type="entry name" value="Metal_resp_trans_reg"/>
</dbReference>
<dbReference type="SMART" id="SM00418">
    <property type="entry name" value="HTH_ARSR"/>
    <property type="match status" value="1"/>
</dbReference>
<evidence type="ECO:0000259" key="5">
    <source>
        <dbReference type="SMART" id="SM00418"/>
    </source>
</evidence>
<feature type="region of interest" description="Disordered" evidence="4">
    <location>
        <begin position="334"/>
        <end position="359"/>
    </location>
</feature>
<accession>A0ABY9JDM3</accession>
<reference evidence="6 7" key="1">
    <citation type="submission" date="2023-03" db="EMBL/GenBank/DDBJ databases">
        <title>Isolation and description of six Streptomyces strains from soil environments, able to metabolize different microbial glucans.</title>
        <authorList>
            <person name="Widen T."/>
            <person name="Larsbrink J."/>
        </authorList>
    </citation>
    <scope>NUCLEOTIDE SEQUENCE [LARGE SCALE GENOMIC DNA]</scope>
    <source>
        <strain evidence="6 7">Alt3</strain>
    </source>
</reference>
<dbReference type="PANTHER" id="PTHR43132">
    <property type="entry name" value="ARSENICAL RESISTANCE OPERON REPRESSOR ARSR-RELATED"/>
    <property type="match status" value="1"/>
</dbReference>
<name>A0ABY9JDM3_9ACTN</name>
<evidence type="ECO:0000313" key="6">
    <source>
        <dbReference type="EMBL" id="WLQ64468.1"/>
    </source>
</evidence>
<evidence type="ECO:0000256" key="1">
    <source>
        <dbReference type="ARBA" id="ARBA00023015"/>
    </source>
</evidence>
<dbReference type="PANTHER" id="PTHR43132:SF8">
    <property type="entry name" value="HTH-TYPE TRANSCRIPTIONAL REGULATOR KMTR"/>
    <property type="match status" value="1"/>
</dbReference>
<dbReference type="InterPro" id="IPR036388">
    <property type="entry name" value="WH-like_DNA-bd_sf"/>
</dbReference>
<evidence type="ECO:0000313" key="7">
    <source>
        <dbReference type="Proteomes" id="UP001224433"/>
    </source>
</evidence>
<dbReference type="Proteomes" id="UP001224433">
    <property type="component" value="Chromosome"/>
</dbReference>
<evidence type="ECO:0000256" key="3">
    <source>
        <dbReference type="ARBA" id="ARBA00023163"/>
    </source>
</evidence>
<dbReference type="RefSeq" id="WP_306103561.1">
    <property type="nucleotide sequence ID" value="NZ_CP120983.1"/>
</dbReference>
<dbReference type="InterPro" id="IPR001845">
    <property type="entry name" value="HTH_ArsR_DNA-bd_dom"/>
</dbReference>
<feature type="domain" description="HTH arsR-type" evidence="5">
    <location>
        <begin position="252"/>
        <end position="329"/>
    </location>
</feature>
<evidence type="ECO:0000256" key="4">
    <source>
        <dbReference type="SAM" id="MobiDB-lite"/>
    </source>
</evidence>
<dbReference type="InterPro" id="IPR036390">
    <property type="entry name" value="WH_DNA-bd_sf"/>
</dbReference>
<keyword evidence="2" id="KW-0238">DNA-binding</keyword>
<dbReference type="EMBL" id="CP120983">
    <property type="protein sequence ID" value="WLQ64468.1"/>
    <property type="molecule type" value="Genomic_DNA"/>
</dbReference>
<keyword evidence="3" id="KW-0804">Transcription</keyword>
<protein>
    <submittedName>
        <fullName evidence="6">Helix-turn-helix domain-containing protein</fullName>
    </submittedName>
</protein>
<gene>
    <name evidence="6" type="ORF">P8A20_13085</name>
</gene>
<proteinExistence type="predicted"/>